<dbReference type="InterPro" id="IPR003660">
    <property type="entry name" value="HAMP_dom"/>
</dbReference>
<name>W0S9Z6_9PROT</name>
<dbReference type="CDD" id="cd06225">
    <property type="entry name" value="HAMP"/>
    <property type="match status" value="1"/>
</dbReference>
<reference evidence="15 16" key="1">
    <citation type="journal article" date="2014" name="Syst. Appl. Microbiol.">
        <title>Complete genomes of freshwater sulfur oxidizers Sulfuricella denitrificans skB26 and Sulfuritalea hydrogenivorans sk43H: genetic insights into the sulfur oxidation pathway of betaproteobacteria.</title>
        <authorList>
            <person name="Watanabe T."/>
            <person name="Kojima H."/>
            <person name="Fukui M."/>
        </authorList>
    </citation>
    <scope>NUCLEOTIDE SEQUENCE [LARGE SCALE GENOMIC DNA]</scope>
    <source>
        <strain evidence="15">DSM22779</strain>
    </source>
</reference>
<comment type="catalytic activity">
    <reaction evidence="1">
        <text>ATP + protein L-histidine = ADP + protein N-phospho-L-histidine.</text>
        <dbReference type="EC" id="2.7.13.3"/>
    </reaction>
</comment>
<dbReference type="PRINTS" id="PR00344">
    <property type="entry name" value="BCTRLSENSOR"/>
</dbReference>
<dbReference type="EMBL" id="AP012547">
    <property type="protein sequence ID" value="BAO28034.1"/>
    <property type="molecule type" value="Genomic_DNA"/>
</dbReference>
<dbReference type="InterPro" id="IPR033463">
    <property type="entry name" value="sCache_3"/>
</dbReference>
<proteinExistence type="predicted"/>
<keyword evidence="9 12" id="KW-1133">Transmembrane helix</keyword>
<dbReference type="SMART" id="SM00388">
    <property type="entry name" value="HisKA"/>
    <property type="match status" value="1"/>
</dbReference>
<dbReference type="Gene3D" id="3.30.450.20">
    <property type="entry name" value="PAS domain"/>
    <property type="match status" value="1"/>
</dbReference>
<evidence type="ECO:0000259" key="13">
    <source>
        <dbReference type="PROSITE" id="PS50109"/>
    </source>
</evidence>
<dbReference type="Pfam" id="PF17202">
    <property type="entry name" value="sCache_3_3"/>
    <property type="match status" value="1"/>
</dbReference>
<dbReference type="InterPro" id="IPR004358">
    <property type="entry name" value="Sig_transdc_His_kin-like_C"/>
</dbReference>
<dbReference type="InterPro" id="IPR036890">
    <property type="entry name" value="HATPase_C_sf"/>
</dbReference>
<accession>W0S9Z6</accession>
<evidence type="ECO:0000256" key="6">
    <source>
        <dbReference type="ARBA" id="ARBA00022679"/>
    </source>
</evidence>
<feature type="domain" description="HAMP" evidence="14">
    <location>
        <begin position="365"/>
        <end position="422"/>
    </location>
</feature>
<dbReference type="PANTHER" id="PTHR43065">
    <property type="entry name" value="SENSOR HISTIDINE KINASE"/>
    <property type="match status" value="1"/>
</dbReference>
<dbReference type="GO" id="GO:0005886">
    <property type="term" value="C:plasma membrane"/>
    <property type="evidence" value="ECO:0007669"/>
    <property type="project" value="UniProtKB-SubCell"/>
</dbReference>
<dbReference type="AlphaFoldDB" id="W0S9Z6"/>
<evidence type="ECO:0000256" key="8">
    <source>
        <dbReference type="ARBA" id="ARBA00022777"/>
    </source>
</evidence>
<dbReference type="SMART" id="SM00387">
    <property type="entry name" value="HATPase_c"/>
    <property type="match status" value="1"/>
</dbReference>
<dbReference type="InterPro" id="IPR036097">
    <property type="entry name" value="HisK_dim/P_sf"/>
</dbReference>
<evidence type="ECO:0000259" key="14">
    <source>
        <dbReference type="PROSITE" id="PS50885"/>
    </source>
</evidence>
<comment type="subcellular location">
    <subcellularLocation>
        <location evidence="2">Cell membrane</location>
        <topology evidence="2">Multi-pass membrane protein</topology>
    </subcellularLocation>
</comment>
<organism evidence="15 16">
    <name type="scientific">Sulfuritalea hydrogenivorans sk43H</name>
    <dbReference type="NCBI Taxonomy" id="1223802"/>
    <lineage>
        <taxon>Bacteria</taxon>
        <taxon>Pseudomonadati</taxon>
        <taxon>Pseudomonadota</taxon>
        <taxon>Betaproteobacteria</taxon>
        <taxon>Nitrosomonadales</taxon>
        <taxon>Sterolibacteriaceae</taxon>
        <taxon>Sulfuritalea</taxon>
    </lineage>
</organism>
<dbReference type="Gene3D" id="3.30.565.10">
    <property type="entry name" value="Histidine kinase-like ATPase, C-terminal domain"/>
    <property type="match status" value="1"/>
</dbReference>
<dbReference type="PROSITE" id="PS50109">
    <property type="entry name" value="HIS_KIN"/>
    <property type="match status" value="1"/>
</dbReference>
<dbReference type="GO" id="GO:0000155">
    <property type="term" value="F:phosphorelay sensor kinase activity"/>
    <property type="evidence" value="ECO:0007669"/>
    <property type="project" value="InterPro"/>
</dbReference>
<keyword evidence="4" id="KW-1003">Cell membrane</keyword>
<keyword evidence="16" id="KW-1185">Reference proteome</keyword>
<dbReference type="SUPFAM" id="SSF47384">
    <property type="entry name" value="Homodimeric domain of signal transducing histidine kinase"/>
    <property type="match status" value="1"/>
</dbReference>
<dbReference type="InterPro" id="IPR003661">
    <property type="entry name" value="HisK_dim/P_dom"/>
</dbReference>
<evidence type="ECO:0000256" key="3">
    <source>
        <dbReference type="ARBA" id="ARBA00012438"/>
    </source>
</evidence>
<sequence>MRGVGGLGIFRGIAARFRGSLRFKLLALALGPLLVAVPILIGILVGWGAVYYDRLLITKVQSDLAVAHGYFDQVKEGVGRRVESLAGSERLARALRERPGAAALSELLREMQQQLRIDFLILLDGNGRVRAATGGPVPGSSYAEWEIVRRALAGHAETEVDILDAVQLAVIDPTLTEKARTPLIATRNAQATQRNEETRGMVMHAAAPIASVSREGGAGVLVGGLLLNKNLEFVDRINDIVYPEGSLPLGSVGTATLFLDDVRIATNVRLFENVRAIGTRVSAAVRHTVLDEGRTWLDRAFVVNDWYVSAYEPIKDSFGRRVGMLYVGYLEEPFQHARQLTLAAVALLFVLTVVAAAFVSLRLARHVSQPVARMHGTMSAIESGETEARVGKHPPDLAGEDELAELAAHFDRLLDRLAAQTEALQRWGSELDGKVAERTQELAAANQTLRSAQQRLVMSEKLAAIGQLAAGVAHEINNPVAVIQGNLDVLRETLGDAAEPAMAEIRLIQDQVFRIRLIVTKLLQFARPAEYAGYLEPVVLDQVVQDSLVLVAHQMKKTSVAVMQELHATRPVTVNRNELQQVLINLMVNALQAMPEGGTLLLASGDREEGGVRGGFVAVGDSGPGIAAEIRERLFDPFFTTKTSDGTGLGLWVSLGLVQRYGGRIDVECPSSGGSVFTVWLPNEAQAA</sequence>
<dbReference type="Pfam" id="PF00512">
    <property type="entry name" value="HisKA"/>
    <property type="match status" value="1"/>
</dbReference>
<feature type="transmembrane region" description="Helical" evidence="12">
    <location>
        <begin position="340"/>
        <end position="364"/>
    </location>
</feature>
<evidence type="ECO:0000313" key="16">
    <source>
        <dbReference type="Proteomes" id="UP000031637"/>
    </source>
</evidence>
<evidence type="ECO:0000256" key="5">
    <source>
        <dbReference type="ARBA" id="ARBA00022553"/>
    </source>
</evidence>
<keyword evidence="7 12" id="KW-0812">Transmembrane</keyword>
<dbReference type="KEGG" id="shd:SUTH_00216"/>
<dbReference type="Pfam" id="PF00672">
    <property type="entry name" value="HAMP"/>
    <property type="match status" value="1"/>
</dbReference>
<evidence type="ECO:0000313" key="15">
    <source>
        <dbReference type="EMBL" id="BAO28034.1"/>
    </source>
</evidence>
<dbReference type="HOGENOM" id="CLU_000445_89_21_4"/>
<dbReference type="SMART" id="SM00304">
    <property type="entry name" value="HAMP"/>
    <property type="match status" value="1"/>
</dbReference>
<dbReference type="EC" id="2.7.13.3" evidence="3"/>
<keyword evidence="5" id="KW-0597">Phosphoprotein</keyword>
<evidence type="ECO:0000256" key="11">
    <source>
        <dbReference type="SAM" id="Coils"/>
    </source>
</evidence>
<keyword evidence="10 12" id="KW-0472">Membrane</keyword>
<feature type="coiled-coil region" evidence="11">
    <location>
        <begin position="435"/>
        <end position="462"/>
    </location>
</feature>
<keyword evidence="11" id="KW-0175">Coiled coil</keyword>
<dbReference type="SUPFAM" id="SSF55874">
    <property type="entry name" value="ATPase domain of HSP90 chaperone/DNA topoisomerase II/histidine kinase"/>
    <property type="match status" value="1"/>
</dbReference>
<feature type="transmembrane region" description="Helical" evidence="12">
    <location>
        <begin position="25"/>
        <end position="52"/>
    </location>
</feature>
<dbReference type="PROSITE" id="PS50885">
    <property type="entry name" value="HAMP"/>
    <property type="match status" value="1"/>
</dbReference>
<gene>
    <name evidence="15" type="ORF">SUTH_00216</name>
</gene>
<dbReference type="Pfam" id="PF02518">
    <property type="entry name" value="HATPase_c"/>
    <property type="match status" value="1"/>
</dbReference>
<dbReference type="Gene3D" id="1.10.287.130">
    <property type="match status" value="1"/>
</dbReference>
<evidence type="ECO:0000256" key="10">
    <source>
        <dbReference type="ARBA" id="ARBA00023136"/>
    </source>
</evidence>
<dbReference type="SUPFAM" id="SSF103190">
    <property type="entry name" value="Sensory domain-like"/>
    <property type="match status" value="2"/>
</dbReference>
<evidence type="ECO:0000256" key="9">
    <source>
        <dbReference type="ARBA" id="ARBA00022989"/>
    </source>
</evidence>
<keyword evidence="6" id="KW-0808">Transferase</keyword>
<dbReference type="InterPro" id="IPR029151">
    <property type="entry name" value="Sensor-like_sf"/>
</dbReference>
<protein>
    <recommendedName>
        <fullName evidence="3">histidine kinase</fullName>
        <ecNumber evidence="3">2.7.13.3</ecNumber>
    </recommendedName>
</protein>
<dbReference type="Gene3D" id="6.10.340.10">
    <property type="match status" value="1"/>
</dbReference>
<feature type="domain" description="Histidine kinase" evidence="13">
    <location>
        <begin position="471"/>
        <end position="685"/>
    </location>
</feature>
<dbReference type="Proteomes" id="UP000031637">
    <property type="component" value="Chromosome"/>
</dbReference>
<evidence type="ECO:0000256" key="1">
    <source>
        <dbReference type="ARBA" id="ARBA00000085"/>
    </source>
</evidence>
<dbReference type="InterPro" id="IPR003594">
    <property type="entry name" value="HATPase_dom"/>
</dbReference>
<evidence type="ECO:0000256" key="7">
    <source>
        <dbReference type="ARBA" id="ARBA00022692"/>
    </source>
</evidence>
<evidence type="ECO:0000256" key="2">
    <source>
        <dbReference type="ARBA" id="ARBA00004651"/>
    </source>
</evidence>
<dbReference type="InterPro" id="IPR005467">
    <property type="entry name" value="His_kinase_dom"/>
</dbReference>
<dbReference type="PANTHER" id="PTHR43065:SF22">
    <property type="entry name" value="HISTIDINE KINASE"/>
    <property type="match status" value="1"/>
</dbReference>
<evidence type="ECO:0000256" key="12">
    <source>
        <dbReference type="SAM" id="Phobius"/>
    </source>
</evidence>
<keyword evidence="8 15" id="KW-0418">Kinase</keyword>
<evidence type="ECO:0000256" key="4">
    <source>
        <dbReference type="ARBA" id="ARBA00022475"/>
    </source>
</evidence>
<dbReference type="STRING" id="1223802.SUTH_00216"/>
<dbReference type="CDD" id="cd00082">
    <property type="entry name" value="HisKA"/>
    <property type="match status" value="1"/>
</dbReference>